<name>A0A815NME6_ADIRI</name>
<dbReference type="EMBL" id="CAJNOJ010000414">
    <property type="protein sequence ID" value="CAF1439587.1"/>
    <property type="molecule type" value="Genomic_DNA"/>
</dbReference>
<evidence type="ECO:0000259" key="2">
    <source>
        <dbReference type="PROSITE" id="PS50835"/>
    </source>
</evidence>
<proteinExistence type="predicted"/>
<dbReference type="PROSITE" id="PS50835">
    <property type="entry name" value="IG_LIKE"/>
    <property type="match status" value="2"/>
</dbReference>
<sequence length="277" mass="32386">MMMFQIKQIFLVIFMIKLSTTEEQFPQILTKTYNQTWNVSSTAILTCHVRDLDDHHVTWFKVDPLTSLSYPLAVGKELFTTDKRFSISSYSSSLRDSHWTLEIYELNPSDEGTYLCQIANRRASVSIAIYLHVQIPMILFPSYLYVEPGTHVKLNCSLFLDNHNQEALLSHINWHFVSNQMNKSKPDDVHIRKKFLNNSLTSSLIIQHAQIYHSGIWTCVYKRQRGTTKLVVEKDASRRQRISALLSNNSNRQCSLRKFLLLFSIFFFDYCNKLFLL</sequence>
<dbReference type="InterPro" id="IPR013098">
    <property type="entry name" value="Ig_I-set"/>
</dbReference>
<organism evidence="3 4">
    <name type="scientific">Adineta ricciae</name>
    <name type="common">Rotifer</name>
    <dbReference type="NCBI Taxonomy" id="249248"/>
    <lineage>
        <taxon>Eukaryota</taxon>
        <taxon>Metazoa</taxon>
        <taxon>Spiralia</taxon>
        <taxon>Gnathifera</taxon>
        <taxon>Rotifera</taxon>
        <taxon>Eurotatoria</taxon>
        <taxon>Bdelloidea</taxon>
        <taxon>Adinetida</taxon>
        <taxon>Adinetidae</taxon>
        <taxon>Adineta</taxon>
    </lineage>
</organism>
<dbReference type="InterPro" id="IPR013783">
    <property type="entry name" value="Ig-like_fold"/>
</dbReference>
<dbReference type="SMART" id="SM00406">
    <property type="entry name" value="IGv"/>
    <property type="match status" value="1"/>
</dbReference>
<dbReference type="PANTHER" id="PTHR23279:SF36">
    <property type="entry name" value="DEFECTIVE PROBOSCIS EXTENSION RESPONSE 9, ISOFORM A"/>
    <property type="match status" value="1"/>
</dbReference>
<dbReference type="OrthoDB" id="190835at2759"/>
<reference evidence="3" key="1">
    <citation type="submission" date="2021-02" db="EMBL/GenBank/DDBJ databases">
        <authorList>
            <person name="Nowell W R."/>
        </authorList>
    </citation>
    <scope>NUCLEOTIDE SEQUENCE</scope>
</reference>
<dbReference type="PANTHER" id="PTHR23279">
    <property type="entry name" value="DEFECTIVE PROBOSCIS EXTENSION RESPONSE DPR -RELATED"/>
    <property type="match status" value="1"/>
</dbReference>
<evidence type="ECO:0000256" key="1">
    <source>
        <dbReference type="SAM" id="SignalP"/>
    </source>
</evidence>
<gene>
    <name evidence="3" type="ORF">EDS130_LOCUS38775</name>
</gene>
<keyword evidence="1" id="KW-0732">Signal</keyword>
<dbReference type="InterPro" id="IPR037448">
    <property type="entry name" value="Zig-8"/>
</dbReference>
<dbReference type="SMART" id="SM00408">
    <property type="entry name" value="IGc2"/>
    <property type="match status" value="1"/>
</dbReference>
<dbReference type="AlphaFoldDB" id="A0A815NME6"/>
<accession>A0A815NME6</accession>
<dbReference type="InterPro" id="IPR036179">
    <property type="entry name" value="Ig-like_dom_sf"/>
</dbReference>
<comment type="caution">
    <text evidence="3">The sequence shown here is derived from an EMBL/GenBank/DDBJ whole genome shotgun (WGS) entry which is preliminary data.</text>
</comment>
<evidence type="ECO:0000313" key="4">
    <source>
        <dbReference type="Proteomes" id="UP000663852"/>
    </source>
</evidence>
<dbReference type="InterPro" id="IPR003599">
    <property type="entry name" value="Ig_sub"/>
</dbReference>
<evidence type="ECO:0000313" key="3">
    <source>
        <dbReference type="EMBL" id="CAF1439587.1"/>
    </source>
</evidence>
<dbReference type="Gene3D" id="2.60.40.10">
    <property type="entry name" value="Immunoglobulins"/>
    <property type="match status" value="2"/>
</dbReference>
<dbReference type="InterPro" id="IPR013106">
    <property type="entry name" value="Ig_V-set"/>
</dbReference>
<protein>
    <recommendedName>
        <fullName evidence="2">Ig-like domain-containing protein</fullName>
    </recommendedName>
</protein>
<feature type="domain" description="Ig-like" evidence="2">
    <location>
        <begin position="26"/>
        <end position="126"/>
    </location>
</feature>
<dbReference type="GO" id="GO:0050808">
    <property type="term" value="P:synapse organization"/>
    <property type="evidence" value="ECO:0007669"/>
    <property type="project" value="TreeGrafter"/>
</dbReference>
<dbReference type="SUPFAM" id="SSF48726">
    <property type="entry name" value="Immunoglobulin"/>
    <property type="match status" value="2"/>
</dbReference>
<dbReference type="SMART" id="SM00409">
    <property type="entry name" value="IG"/>
    <property type="match status" value="2"/>
</dbReference>
<dbReference type="Proteomes" id="UP000663852">
    <property type="component" value="Unassembled WGS sequence"/>
</dbReference>
<dbReference type="InterPro" id="IPR007110">
    <property type="entry name" value="Ig-like_dom"/>
</dbReference>
<feature type="signal peptide" evidence="1">
    <location>
        <begin position="1"/>
        <end position="21"/>
    </location>
</feature>
<feature type="chain" id="PRO_5032664634" description="Ig-like domain-containing protein" evidence="1">
    <location>
        <begin position="22"/>
        <end position="277"/>
    </location>
</feature>
<dbReference type="GO" id="GO:0032589">
    <property type="term" value="C:neuron projection membrane"/>
    <property type="evidence" value="ECO:0007669"/>
    <property type="project" value="TreeGrafter"/>
</dbReference>
<feature type="domain" description="Ig-like" evidence="2">
    <location>
        <begin position="136"/>
        <end position="237"/>
    </location>
</feature>
<dbReference type="Pfam" id="PF07679">
    <property type="entry name" value="I-set"/>
    <property type="match status" value="1"/>
</dbReference>
<dbReference type="InterPro" id="IPR003598">
    <property type="entry name" value="Ig_sub2"/>
</dbReference>